<feature type="transmembrane region" description="Helical" evidence="2">
    <location>
        <begin position="741"/>
        <end position="760"/>
    </location>
</feature>
<feature type="region of interest" description="Disordered" evidence="1">
    <location>
        <begin position="84"/>
        <end position="116"/>
    </location>
</feature>
<feature type="compositionally biased region" description="Polar residues" evidence="1">
    <location>
        <begin position="25"/>
        <end position="35"/>
    </location>
</feature>
<feature type="region of interest" description="Disordered" evidence="1">
    <location>
        <begin position="1"/>
        <end position="47"/>
    </location>
</feature>
<dbReference type="OMA" id="MAQSMNG"/>
<sequence>MSMPSHSQDQGRALLPPAPVSPLSTNSTENRSSYGHATPSIGHHHDQYLGAAGPANFGPAVNSFAPHNGSGYDAAYSTIPRTDEHHVNGYNENRNSSGLSQSLSDASTPSEQENKPWTGKPWNPFCLRKIVLLLLSVTFLLCLLATALMYHFSQQYNGLSAEDEAKHYGWTYGPSAVLTVILYLWYSIDLSVRSLQPWHELQRGPKSAETTLLLDYISPLLTTSLWRSLKNRHWPVFLTIVGRLLILLTIAFSTALLVLSPTEVKIQNIPFTVSGFDTESFKLDNVGPVAADMYYGVNFGNLAAPIGTTADTCVPPLSRQINKENNNIPSNAELRATVTGLSFDVDCEVLDIQDSALVSPSRGPQNDASSPGDYMVVNVTTPSCNIKGAIVGIGPNSRTVTGFNPNQPIHDHQARVDDYVCNLEWNYHDIYDASLGAGPLVNVSSTAWTNTSSDHRILLTVSDLSLILLEGNINLESITALLCKPSYLMNDNAVVYNEATQTAKIESSEMIEAANPDLPGFPRTILGSAVLSTVDQVNTLDLNDERSNYSVTIPPFLGLMKMHSNVSSMSQFENTELLQESFLNVFNGVAAQLAHQMLLNASDEKNSIVGTATFTQDRLHVTELSTAIMCAALGILSIMSAGLIFLVPKDVVTSEPGSVLAIASFVNLSSGTVGILQGLGHVRDKTIRRALAPYIFTSAWPQERGKLIIETSTRPQTQSTKPPGALKFRLEWWRPLGSQNWFLFLSFAIPLILLGLLELFQRRSDKYNGFVTIRSQWGQMVANYVPAIISIIIGAIFSSIVAASAVFAPYASLSKGPTPPSRSVGLTYISRVGPRLGYTSLKHKHFGLSIITLAQLIASILTIILSGLYSTVEVPFQEDVLFQQLDKFNISDTLSVANPNAGLITKLITYYDLKFPTWTYDSIALPQVSVADTTSIDGLSNATIRSRLPGIRGDLNCTSMPSRLFDYKISDQSSYEDRGREDFPLWSDYVPKNGMDLLLTISRPLPAKLLCDDAGENDNRTWTWQQHFYVRNDSTPSPFGKASRIYYHSDSSQIDDLMRRSIDEDTELPRLHGCPTIGITLGHITAESPHNVTDSYNTTTIEWNATNADIGTLLCWPKFKEFDVDITFDGPSLEISDQSPPVIDESTIKVVENPTTGLSTWELDYQGHDYNFWDSLKNTNDLETLYGLLQDDRTTFDPFILALITGKYKVPLEQISGENNTEALLREAGGLWGRYMAQSISQNMRLNMTASASAPSSRLAMTRENHPLSILRRADSSAVTYPATLAAPSAGSLRRLKQNASSKVILQVMLGVMSLCVVSMRALSSFSKVLPHNPCSIAGTASFVVDGNLQNMTASGSEKHLGSKKGQAVYTRLYPSNAMDDETSETGQKYSMGWWDDGENERFGVRRV</sequence>
<feature type="transmembrane region" description="Helical" evidence="2">
    <location>
        <begin position="781"/>
        <end position="811"/>
    </location>
</feature>
<accession>W3X831</accession>
<keyword evidence="2" id="KW-0472">Membrane</keyword>
<dbReference type="Proteomes" id="UP000030651">
    <property type="component" value="Unassembled WGS sequence"/>
</dbReference>
<organism evidence="3 4">
    <name type="scientific">Pestalotiopsis fici (strain W106-1 / CGMCC3.15140)</name>
    <dbReference type="NCBI Taxonomy" id="1229662"/>
    <lineage>
        <taxon>Eukaryota</taxon>
        <taxon>Fungi</taxon>
        <taxon>Dikarya</taxon>
        <taxon>Ascomycota</taxon>
        <taxon>Pezizomycotina</taxon>
        <taxon>Sordariomycetes</taxon>
        <taxon>Xylariomycetidae</taxon>
        <taxon>Amphisphaeriales</taxon>
        <taxon>Sporocadaceae</taxon>
        <taxon>Pestalotiopsis</taxon>
    </lineage>
</organism>
<name>W3X831_PESFW</name>
<protein>
    <submittedName>
        <fullName evidence="3">Uncharacterized protein</fullName>
    </submittedName>
</protein>
<dbReference type="eggNOG" id="ENOG502QQ7D">
    <property type="taxonomic scope" value="Eukaryota"/>
</dbReference>
<keyword evidence="4" id="KW-1185">Reference proteome</keyword>
<feature type="transmembrane region" description="Helical" evidence="2">
    <location>
        <begin position="1304"/>
        <end position="1323"/>
    </location>
</feature>
<feature type="transmembrane region" description="Helical" evidence="2">
    <location>
        <begin position="236"/>
        <end position="259"/>
    </location>
</feature>
<feature type="transmembrane region" description="Helical" evidence="2">
    <location>
        <begin position="170"/>
        <end position="188"/>
    </location>
</feature>
<dbReference type="PANTHER" id="PTHR37544:SF1">
    <property type="entry name" value="PHOSPHORIBOSYLAMINOIMIDAZOLE-SUCCINOCARBOXAMIDE SYNTHASE"/>
    <property type="match status" value="1"/>
</dbReference>
<gene>
    <name evidence="3" type="ORF">PFICI_07191</name>
</gene>
<dbReference type="KEGG" id="pfy:PFICI_07191"/>
<keyword evidence="2" id="KW-1133">Transmembrane helix</keyword>
<dbReference type="Pfam" id="PF11915">
    <property type="entry name" value="DUF3433"/>
    <property type="match status" value="2"/>
</dbReference>
<dbReference type="PANTHER" id="PTHR37544">
    <property type="entry name" value="SPRAY-RELATED"/>
    <property type="match status" value="1"/>
</dbReference>
<dbReference type="EMBL" id="KI912112">
    <property type="protein sequence ID" value="ETS82189.1"/>
    <property type="molecule type" value="Genomic_DNA"/>
</dbReference>
<dbReference type="OrthoDB" id="5332281at2759"/>
<feature type="transmembrane region" description="Helical" evidence="2">
    <location>
        <begin position="846"/>
        <end position="869"/>
    </location>
</feature>
<proteinExistence type="predicted"/>
<dbReference type="GeneID" id="19272204"/>
<dbReference type="InParanoid" id="W3X831"/>
<feature type="compositionally biased region" description="Low complexity" evidence="1">
    <location>
        <begin position="96"/>
        <end position="107"/>
    </location>
</feature>
<evidence type="ECO:0000256" key="2">
    <source>
        <dbReference type="SAM" id="Phobius"/>
    </source>
</evidence>
<evidence type="ECO:0000313" key="3">
    <source>
        <dbReference type="EMBL" id="ETS82189.1"/>
    </source>
</evidence>
<evidence type="ECO:0000313" key="4">
    <source>
        <dbReference type="Proteomes" id="UP000030651"/>
    </source>
</evidence>
<feature type="compositionally biased region" description="Polar residues" evidence="1">
    <location>
        <begin position="1"/>
        <end position="10"/>
    </location>
</feature>
<reference evidence="4" key="1">
    <citation type="journal article" date="2015" name="BMC Genomics">
        <title>Genomic and transcriptomic analysis of the endophytic fungus Pestalotiopsis fici reveals its lifestyle and high potential for synthesis of natural products.</title>
        <authorList>
            <person name="Wang X."/>
            <person name="Zhang X."/>
            <person name="Liu L."/>
            <person name="Xiang M."/>
            <person name="Wang W."/>
            <person name="Sun X."/>
            <person name="Che Y."/>
            <person name="Guo L."/>
            <person name="Liu G."/>
            <person name="Guo L."/>
            <person name="Wang C."/>
            <person name="Yin W.B."/>
            <person name="Stadler M."/>
            <person name="Zhang X."/>
            <person name="Liu X."/>
        </authorList>
    </citation>
    <scope>NUCLEOTIDE SEQUENCE [LARGE SCALE GENOMIC DNA]</scope>
    <source>
        <strain evidence="4">W106-1 / CGMCC3.15140</strain>
    </source>
</reference>
<evidence type="ECO:0000256" key="1">
    <source>
        <dbReference type="SAM" id="MobiDB-lite"/>
    </source>
</evidence>
<feature type="transmembrane region" description="Helical" evidence="2">
    <location>
        <begin position="130"/>
        <end position="150"/>
    </location>
</feature>
<feature type="transmembrane region" description="Helical" evidence="2">
    <location>
        <begin position="624"/>
        <end position="647"/>
    </location>
</feature>
<feature type="transmembrane region" description="Helical" evidence="2">
    <location>
        <begin position="659"/>
        <end position="679"/>
    </location>
</feature>
<keyword evidence="2" id="KW-0812">Transmembrane</keyword>
<dbReference type="HOGENOM" id="CLU_003000_1_0_1"/>
<dbReference type="InterPro" id="IPR021840">
    <property type="entry name" value="DUF3433"/>
</dbReference>
<dbReference type="RefSeq" id="XP_007833963.1">
    <property type="nucleotide sequence ID" value="XM_007835772.1"/>
</dbReference>